<dbReference type="InterPro" id="IPR002139">
    <property type="entry name" value="Ribo/fructo_kinase"/>
</dbReference>
<evidence type="ECO:0000259" key="4">
    <source>
        <dbReference type="Pfam" id="PF00294"/>
    </source>
</evidence>
<dbReference type="Gene3D" id="3.40.1190.20">
    <property type="match status" value="1"/>
</dbReference>
<dbReference type="EMBL" id="VXOY01000010">
    <property type="protein sequence ID" value="MYE38125.1"/>
    <property type="molecule type" value="Genomic_DNA"/>
</dbReference>
<evidence type="ECO:0000313" key="5">
    <source>
        <dbReference type="EMBL" id="MYE38125.1"/>
    </source>
</evidence>
<dbReference type="AlphaFoldDB" id="A0A845D9R0"/>
<organism evidence="5 6">
    <name type="scientific">Candidatus Spechtbacteria bacterium SB0662_bin_43</name>
    <dbReference type="NCBI Taxonomy" id="2604897"/>
    <lineage>
        <taxon>Bacteria</taxon>
        <taxon>Candidatus Spechtiibacteriota</taxon>
    </lineage>
</organism>
<evidence type="ECO:0000256" key="2">
    <source>
        <dbReference type="ARBA" id="ARBA00022679"/>
    </source>
</evidence>
<reference evidence="5 6" key="1">
    <citation type="submission" date="2019-09" db="EMBL/GenBank/DDBJ databases">
        <title>Characterisation of the sponge microbiome using genome-centric metagenomics.</title>
        <authorList>
            <person name="Engelberts J.P."/>
            <person name="Robbins S.J."/>
            <person name="De Goeij J.M."/>
            <person name="Aranda M."/>
            <person name="Bell S.C."/>
            <person name="Webster N.S."/>
        </authorList>
    </citation>
    <scope>NUCLEOTIDE SEQUENCE [LARGE SCALE GENOMIC DNA]</scope>
    <source>
        <strain evidence="5">SB0662_bin_43</strain>
    </source>
</reference>
<name>A0A845D9R0_9BACT</name>
<dbReference type="PANTHER" id="PTHR43320:SF3">
    <property type="entry name" value="CARBOHYDRATE KINASE PFKB DOMAIN-CONTAINING PROTEIN"/>
    <property type="match status" value="1"/>
</dbReference>
<dbReference type="InterPro" id="IPR011611">
    <property type="entry name" value="PfkB_dom"/>
</dbReference>
<dbReference type="GO" id="GO:0016301">
    <property type="term" value="F:kinase activity"/>
    <property type="evidence" value="ECO:0007669"/>
    <property type="project" value="UniProtKB-KW"/>
</dbReference>
<dbReference type="PROSITE" id="PS00583">
    <property type="entry name" value="PFKB_KINASES_1"/>
    <property type="match status" value="1"/>
</dbReference>
<dbReference type="InterPro" id="IPR052700">
    <property type="entry name" value="Carb_kinase_PfkB-like"/>
</dbReference>
<feature type="domain" description="Carbohydrate kinase PfkB" evidence="4">
    <location>
        <begin position="10"/>
        <end position="315"/>
    </location>
</feature>
<dbReference type="Pfam" id="PF00294">
    <property type="entry name" value="PfkB"/>
    <property type="match status" value="1"/>
</dbReference>
<evidence type="ECO:0000313" key="6">
    <source>
        <dbReference type="Proteomes" id="UP000449092"/>
    </source>
</evidence>
<accession>A0A845D9R0</accession>
<sequence>MFLSRKKYDIVSVGSAVYDVYLESKHFRAIEDESFVTGTGLCLDLGAKLSVDKFHLTTGGGALNTAITFANQGLSVALATKIGNDTNGTIIQHVMREHGIATDFLTVDTDRPTTMSILLHATKNGERSVISCKGASAYLNAQELPIAKVLSHTNWLYITHIPEGGSGLFEELVMSARRKGVAIALNPGKTQLKMRHDLVPLLANVSVFFVNQEEASLLTGVEYEKEDEVFSRLDEWVDGLVVMTKGKQGVSVSDGKTQWSAPCLPDAGFVDRTGAGDAFGSGFTSVLLRHGSVEEAIQVGSANATAVLREWGANRGLLQHDDSPDRFGTVDIVKTKL</sequence>
<gene>
    <name evidence="5" type="ORF">F4X82_01220</name>
</gene>
<dbReference type="InterPro" id="IPR002173">
    <property type="entry name" value="Carboh/pur_kinase_PfkB_CS"/>
</dbReference>
<comment type="caution">
    <text evidence="5">The sequence shown here is derived from an EMBL/GenBank/DDBJ whole genome shotgun (WGS) entry which is preliminary data.</text>
</comment>
<dbReference type="InterPro" id="IPR029056">
    <property type="entry name" value="Ribokinase-like"/>
</dbReference>
<dbReference type="PANTHER" id="PTHR43320">
    <property type="entry name" value="SUGAR KINASE"/>
    <property type="match status" value="1"/>
</dbReference>
<protein>
    <submittedName>
        <fullName evidence="5">Carbohydrate kinase family protein</fullName>
    </submittedName>
</protein>
<dbReference type="Proteomes" id="UP000449092">
    <property type="component" value="Unassembled WGS sequence"/>
</dbReference>
<evidence type="ECO:0000256" key="1">
    <source>
        <dbReference type="ARBA" id="ARBA00010688"/>
    </source>
</evidence>
<evidence type="ECO:0000256" key="3">
    <source>
        <dbReference type="ARBA" id="ARBA00022777"/>
    </source>
</evidence>
<keyword evidence="3 5" id="KW-0418">Kinase</keyword>
<proteinExistence type="inferred from homology"/>
<dbReference type="SUPFAM" id="SSF53613">
    <property type="entry name" value="Ribokinase-like"/>
    <property type="match status" value="1"/>
</dbReference>
<comment type="similarity">
    <text evidence="1">Belongs to the carbohydrate kinase PfkB family.</text>
</comment>
<keyword evidence="2" id="KW-0808">Transferase</keyword>
<dbReference type="PRINTS" id="PR00990">
    <property type="entry name" value="RIBOKINASE"/>
</dbReference>